<protein>
    <recommendedName>
        <fullName evidence="5">UDP-glucuronosyltransferase</fullName>
        <ecNumber evidence="5">2.4.1.17</ecNumber>
    </recommendedName>
</protein>
<dbReference type="FunFam" id="3.40.50.2000:FF:000050">
    <property type="entry name" value="UDP-glucuronosyltransferase"/>
    <property type="match status" value="1"/>
</dbReference>
<dbReference type="PANTHER" id="PTHR48043">
    <property type="entry name" value="EG:EG0003.4 PROTEIN-RELATED"/>
    <property type="match status" value="1"/>
</dbReference>
<dbReference type="GO" id="GO:0016020">
    <property type="term" value="C:membrane"/>
    <property type="evidence" value="ECO:0007669"/>
    <property type="project" value="UniProtKB-SubCell"/>
</dbReference>
<accession>A0A6L2Q3N6</accession>
<dbReference type="PANTHER" id="PTHR48043:SF159">
    <property type="entry name" value="EG:EG0003.4 PROTEIN-RELATED"/>
    <property type="match status" value="1"/>
</dbReference>
<keyword evidence="3 4" id="KW-0808">Transferase</keyword>
<evidence type="ECO:0000313" key="6">
    <source>
        <dbReference type="EMBL" id="GFG39346.1"/>
    </source>
</evidence>
<evidence type="ECO:0000313" key="7">
    <source>
        <dbReference type="Proteomes" id="UP000502823"/>
    </source>
</evidence>
<evidence type="ECO:0000256" key="3">
    <source>
        <dbReference type="ARBA" id="ARBA00022679"/>
    </source>
</evidence>
<organism evidence="6 7">
    <name type="scientific">Coptotermes formosanus</name>
    <name type="common">Formosan subterranean termite</name>
    <dbReference type="NCBI Taxonomy" id="36987"/>
    <lineage>
        <taxon>Eukaryota</taxon>
        <taxon>Metazoa</taxon>
        <taxon>Ecdysozoa</taxon>
        <taxon>Arthropoda</taxon>
        <taxon>Hexapoda</taxon>
        <taxon>Insecta</taxon>
        <taxon>Pterygota</taxon>
        <taxon>Neoptera</taxon>
        <taxon>Polyneoptera</taxon>
        <taxon>Dictyoptera</taxon>
        <taxon>Blattodea</taxon>
        <taxon>Blattoidea</taxon>
        <taxon>Termitoidae</taxon>
        <taxon>Rhinotermitidae</taxon>
        <taxon>Coptotermes</taxon>
    </lineage>
</organism>
<dbReference type="Gene3D" id="3.40.50.2000">
    <property type="entry name" value="Glycogen Phosphorylase B"/>
    <property type="match status" value="2"/>
</dbReference>
<feature type="signal peptide" evidence="5">
    <location>
        <begin position="1"/>
        <end position="20"/>
    </location>
</feature>
<comment type="similarity">
    <text evidence="1 4">Belongs to the UDP-glycosyltransferase family.</text>
</comment>
<dbReference type="InterPro" id="IPR035595">
    <property type="entry name" value="UDP_glycos_trans_CS"/>
</dbReference>
<evidence type="ECO:0000256" key="2">
    <source>
        <dbReference type="ARBA" id="ARBA00022676"/>
    </source>
</evidence>
<dbReference type="InParanoid" id="A0A6L2Q3N6"/>
<comment type="subcellular location">
    <subcellularLocation>
        <location evidence="5">Membrane</location>
        <topology evidence="5">Single-pass membrane protein</topology>
    </subcellularLocation>
</comment>
<keyword evidence="2 4" id="KW-0328">Glycosyltransferase</keyword>
<reference evidence="7" key="1">
    <citation type="submission" date="2020-01" db="EMBL/GenBank/DDBJ databases">
        <title>Draft genome sequence of the Termite Coptotermes fromosanus.</title>
        <authorList>
            <person name="Itakura S."/>
            <person name="Yosikawa Y."/>
            <person name="Umezawa K."/>
        </authorList>
    </citation>
    <scope>NUCLEOTIDE SEQUENCE [LARGE SCALE GENOMIC DNA]</scope>
</reference>
<dbReference type="Pfam" id="PF00201">
    <property type="entry name" value="UDPGT"/>
    <property type="match status" value="1"/>
</dbReference>
<name>A0A6L2Q3N6_COPFO</name>
<evidence type="ECO:0000256" key="4">
    <source>
        <dbReference type="RuleBase" id="RU003718"/>
    </source>
</evidence>
<keyword evidence="7" id="KW-1185">Reference proteome</keyword>
<dbReference type="Proteomes" id="UP000502823">
    <property type="component" value="Unassembled WGS sequence"/>
</dbReference>
<dbReference type="GO" id="GO:0015020">
    <property type="term" value="F:glucuronosyltransferase activity"/>
    <property type="evidence" value="ECO:0007669"/>
    <property type="project" value="UniProtKB-EC"/>
</dbReference>
<comment type="catalytic activity">
    <reaction evidence="5">
        <text>glucuronate acceptor + UDP-alpha-D-glucuronate = acceptor beta-D-glucuronoside + UDP + H(+)</text>
        <dbReference type="Rhea" id="RHEA:21032"/>
        <dbReference type="ChEBI" id="CHEBI:15378"/>
        <dbReference type="ChEBI" id="CHEBI:58052"/>
        <dbReference type="ChEBI" id="CHEBI:58223"/>
        <dbReference type="ChEBI" id="CHEBI:132367"/>
        <dbReference type="ChEBI" id="CHEBI:132368"/>
        <dbReference type="EC" id="2.4.1.17"/>
    </reaction>
</comment>
<dbReference type="OrthoDB" id="5835829at2759"/>
<sequence>MIRWLTLLFLTGWNVNHGSAAKILGLMPTPSPSHHIWTRALMLALVARGHRVTVLSPDPEKRPVANHTDIVIEKAYEKIADSEYEYAAMSTQTFLENTLTWFHWGQEACEFGMASEGAQKLVALKDKEVFDLIIIDVTLEECFLGFVPIFGNPPVIAITPYVSPPWFSTFVGNPQILSFTNSYILPFTDHMTFLQRMANFMIHSYVLYYRHFHHLPIMDNIAKKYFGKSTPLPSEIEKNISLVMVNTHFSLDYPRPLVPAMITVGGLHITPGRELPNDLKHFLDEAKEGAIFFSLGTNVKSSQMSPDKVKAFLDAFSELPQRVLWKWESDSLPGQPKNVMLGKWLPQNDILAHPNVCLFITHAGMLSSQEAIFHGVPVVGIPFIADQFSNIMKLAKRGVGVELVYHTLSKQSVLDAVHTVLGNHRYPKKEHKIQAYPALSIRDRFLGVEFVTTVKILNLEIRG</sequence>
<dbReference type="CDD" id="cd03784">
    <property type="entry name" value="GT1_Gtf-like"/>
    <property type="match status" value="1"/>
</dbReference>
<dbReference type="EC" id="2.4.1.17" evidence="5"/>
<dbReference type="AlphaFoldDB" id="A0A6L2Q3N6"/>
<keyword evidence="5" id="KW-0732">Signal</keyword>
<dbReference type="InterPro" id="IPR002213">
    <property type="entry name" value="UDP_glucos_trans"/>
</dbReference>
<dbReference type="SUPFAM" id="SSF53756">
    <property type="entry name" value="UDP-Glycosyltransferase/glycogen phosphorylase"/>
    <property type="match status" value="1"/>
</dbReference>
<feature type="chain" id="PRO_5027133058" description="UDP-glucuronosyltransferase" evidence="5">
    <location>
        <begin position="21"/>
        <end position="463"/>
    </location>
</feature>
<dbReference type="EMBL" id="BLKM01000898">
    <property type="protein sequence ID" value="GFG39346.1"/>
    <property type="molecule type" value="Genomic_DNA"/>
</dbReference>
<evidence type="ECO:0000256" key="5">
    <source>
        <dbReference type="RuleBase" id="RU362059"/>
    </source>
</evidence>
<dbReference type="InterPro" id="IPR050271">
    <property type="entry name" value="UDP-glycosyltransferase"/>
</dbReference>
<gene>
    <name evidence="6" type="ORF">Cfor_08299</name>
</gene>
<proteinExistence type="inferred from homology"/>
<comment type="caution">
    <text evidence="6">The sequence shown here is derived from an EMBL/GenBank/DDBJ whole genome shotgun (WGS) entry which is preliminary data.</text>
</comment>
<dbReference type="PROSITE" id="PS00375">
    <property type="entry name" value="UDPGT"/>
    <property type="match status" value="1"/>
</dbReference>
<evidence type="ECO:0000256" key="1">
    <source>
        <dbReference type="ARBA" id="ARBA00009995"/>
    </source>
</evidence>